<evidence type="ECO:0000313" key="1">
    <source>
        <dbReference type="EMBL" id="TQD72508.1"/>
    </source>
</evidence>
<protein>
    <submittedName>
        <fullName evidence="1">Uncharacterized protein</fullName>
    </submittedName>
</protein>
<gene>
    <name evidence="1" type="ORF">C1H46_041960</name>
</gene>
<name>A0A540KE49_MALBA</name>
<dbReference type="AlphaFoldDB" id="A0A540KE49"/>
<organism evidence="1 2">
    <name type="scientific">Malus baccata</name>
    <name type="common">Siberian crab apple</name>
    <name type="synonym">Pyrus baccata</name>
    <dbReference type="NCBI Taxonomy" id="106549"/>
    <lineage>
        <taxon>Eukaryota</taxon>
        <taxon>Viridiplantae</taxon>
        <taxon>Streptophyta</taxon>
        <taxon>Embryophyta</taxon>
        <taxon>Tracheophyta</taxon>
        <taxon>Spermatophyta</taxon>
        <taxon>Magnoliopsida</taxon>
        <taxon>eudicotyledons</taxon>
        <taxon>Gunneridae</taxon>
        <taxon>Pentapetalae</taxon>
        <taxon>rosids</taxon>
        <taxon>fabids</taxon>
        <taxon>Rosales</taxon>
        <taxon>Rosaceae</taxon>
        <taxon>Amygdaloideae</taxon>
        <taxon>Maleae</taxon>
        <taxon>Malus</taxon>
    </lineage>
</organism>
<proteinExistence type="predicted"/>
<keyword evidence="2" id="KW-1185">Reference proteome</keyword>
<accession>A0A540KE49</accession>
<reference evidence="1 2" key="1">
    <citation type="journal article" date="2019" name="G3 (Bethesda)">
        <title>Sequencing of a Wild Apple (Malus baccata) Genome Unravels the Differences Between Cultivated and Wild Apple Species Regarding Disease Resistance and Cold Tolerance.</title>
        <authorList>
            <person name="Chen X."/>
        </authorList>
    </citation>
    <scope>NUCLEOTIDE SEQUENCE [LARGE SCALE GENOMIC DNA]</scope>
    <source>
        <strain evidence="2">cv. Shandingzi</strain>
        <tissue evidence="1">Leaves</tissue>
    </source>
</reference>
<comment type="caution">
    <text evidence="1">The sequence shown here is derived from an EMBL/GenBank/DDBJ whole genome shotgun (WGS) entry which is preliminary data.</text>
</comment>
<evidence type="ECO:0000313" key="2">
    <source>
        <dbReference type="Proteomes" id="UP000315295"/>
    </source>
</evidence>
<sequence length="160" mass="17826">MTNDHITIGYDEQHRAALMPDQPSTLVHDVGHIIQTFCTMQSKSWRVMLEKVKAKVCNYLSALMVEKSQYVLQKFASQLSLDTRIEVVGPLDNAGFLILTETLDQTLDQRPGKYCKGMPISKTPGPLHPCSQRALTSSGLRLLPGFDALSTSKLIHLEQT</sequence>
<dbReference type="EMBL" id="VIEB01001394">
    <property type="protein sequence ID" value="TQD72508.1"/>
    <property type="molecule type" value="Genomic_DNA"/>
</dbReference>
<dbReference type="Proteomes" id="UP000315295">
    <property type="component" value="Unassembled WGS sequence"/>
</dbReference>